<feature type="compositionally biased region" description="Pro residues" evidence="1">
    <location>
        <begin position="1035"/>
        <end position="1049"/>
    </location>
</feature>
<feature type="compositionally biased region" description="Low complexity" evidence="1">
    <location>
        <begin position="1050"/>
        <end position="1072"/>
    </location>
</feature>
<evidence type="ECO:0000256" key="1">
    <source>
        <dbReference type="SAM" id="MobiDB-lite"/>
    </source>
</evidence>
<feature type="compositionally biased region" description="Gly residues" evidence="1">
    <location>
        <begin position="1013"/>
        <end position="1022"/>
    </location>
</feature>
<evidence type="ECO:0000313" key="3">
    <source>
        <dbReference type="Proteomes" id="UP000277212"/>
    </source>
</evidence>
<dbReference type="OrthoDB" id="2922289at2759"/>
<keyword evidence="3" id="KW-1185">Reference proteome</keyword>
<comment type="caution">
    <text evidence="2">The sequence shown here is derived from an EMBL/GenBank/DDBJ whole genome shotgun (WGS) entry which is preliminary data.</text>
</comment>
<feature type="region of interest" description="Disordered" evidence="1">
    <location>
        <begin position="927"/>
        <end position="954"/>
    </location>
</feature>
<sequence>MAPGNNVSMDTVMAELNKIAHEGRLPLDLDVRCSLDDKVFHAINLGKNRLMADPAFAYGIPRHPVLDKILRKEMADIKDNGGKGDKPGSRAWCALYGHGRDAMWPPMDPGRPHREMKEALERQVLKMETAWKKFRHLVLGKERLIQDTVIKLARANGKLTESHTIEEFLKNAWREARDCYNQNFVEKPDHLGRDYLLDPDGTIADGHSSDLEIFALDFLKDVTQILMTQVHRHHPVYRHGANYQDESKTLADIMVMKTKRMDQLKMPEPINAKFSFNKNVADHLRKIRANFLVPHINLRDLLDPYNLLSFIHHRARLVPSEFSLLDNDLSYLGRHSMILSGYFDCAVDVSFRVPSTNNNETESDRLLGIWFDNQHSEPEDKPKQQALLDAGDIFVTMEAFLILQSQTVTYLFLGKLCEALLQAAQGEALGHSDLVADQDEEAEALRTIQGLRGNSRERWQDIPSIRQYEPIPATVNLDRYQENIISKKERAEDHIRRLFNEPEYFFQHLLEQKEHHWVNVDISYEKLRDQYIEKYHKKEDKRYILYEDCLRSVLRRAVFEFFMWNAVEQALVKATEFEASEPPYGQDKMVPSTHKDGAKTWPSLKWSTHKKGEIWIPGTLRGLHFKMQYMIRWFGAFFVLEFRNKAIHAASQPMRDIFCIKKAPQTRGLGEGAKFWRGHYISKEIELGLTKKTLAEDRENLTRIVAELIENFISNKTSSMYMGMRKVTARLQRYLDDCGNEDTARVFSTLVSDTIDSIDLLAELAEHLELHCEVHGLQMTDPEYDEEEKRQKAFSESLEGISIDFIAFDDFVVEDVPGKRLKRLYQFLDQMQGFSNNTINIGEARGDLKRLGSSLLHTLIYKQNRESQFQATDEALDSLARMMGVTRDQYPFDQRERPMDMDKLEKLPGRWPTNEWKSIRQELLDDEKRRKKEGKKPWNKKGEGSKVKDDPVASLQKRMEIYKARQQKEIEVWRRNKRRQKEKWRRRFWGVAKPGDTGAASEDDSESESDPAGDGGKVGNIAGGIQKLGIQNQPGPQPPAQRPLPPLRQPLPAHRQPGGQPGRQPGIQQLQLPPQPPARQLPLPSRATDVSPPTPGLAPDGQPLGKLKKRVWETFRRLLGKSNALVSWEELSRALGAIGYEEEGRGGSHAVFTRTRWVRWGEESLPKAKHIQLSKFHGGSRKGAPRRKTLDWGMRLGERGFTWGFFRQWYREVSADDYD</sequence>
<name>A0A3M2S5Q0_9HYPO</name>
<evidence type="ECO:0000313" key="2">
    <source>
        <dbReference type="EMBL" id="RMJ12896.1"/>
    </source>
</evidence>
<feature type="compositionally biased region" description="Basic residues" evidence="1">
    <location>
        <begin position="929"/>
        <end position="939"/>
    </location>
</feature>
<feature type="region of interest" description="Disordered" evidence="1">
    <location>
        <begin position="986"/>
        <end position="1105"/>
    </location>
</feature>
<gene>
    <name evidence="2" type="ORF">CDV36_007435</name>
</gene>
<feature type="compositionally biased region" description="Acidic residues" evidence="1">
    <location>
        <begin position="1001"/>
        <end position="1011"/>
    </location>
</feature>
<reference evidence="2 3" key="1">
    <citation type="submission" date="2017-06" db="EMBL/GenBank/DDBJ databases">
        <title>Comparative genomic analysis of Ambrosia Fusariam Clade fungi.</title>
        <authorList>
            <person name="Stajich J.E."/>
            <person name="Carrillo J."/>
            <person name="Kijimoto T."/>
            <person name="Eskalen A."/>
            <person name="O'Donnell K."/>
            <person name="Kasson M."/>
        </authorList>
    </citation>
    <scope>NUCLEOTIDE SEQUENCE [LARGE SCALE GENOMIC DNA]</scope>
    <source>
        <strain evidence="2">UCR3666</strain>
    </source>
</reference>
<accession>A0A3M2S5Q0</accession>
<protein>
    <submittedName>
        <fullName evidence="2">Uncharacterized protein</fullName>
    </submittedName>
</protein>
<dbReference type="EMBL" id="NKUJ01000122">
    <property type="protein sequence ID" value="RMJ12896.1"/>
    <property type="molecule type" value="Genomic_DNA"/>
</dbReference>
<feature type="compositionally biased region" description="Basic and acidic residues" evidence="1">
    <location>
        <begin position="940"/>
        <end position="954"/>
    </location>
</feature>
<dbReference type="Proteomes" id="UP000277212">
    <property type="component" value="Unassembled WGS sequence"/>
</dbReference>
<dbReference type="AlphaFoldDB" id="A0A3M2S5Q0"/>
<dbReference type="STRING" id="2010991.A0A3M2S5Q0"/>
<organism evidence="2 3">
    <name type="scientific">Fusarium kuroshium</name>
    <dbReference type="NCBI Taxonomy" id="2010991"/>
    <lineage>
        <taxon>Eukaryota</taxon>
        <taxon>Fungi</taxon>
        <taxon>Dikarya</taxon>
        <taxon>Ascomycota</taxon>
        <taxon>Pezizomycotina</taxon>
        <taxon>Sordariomycetes</taxon>
        <taxon>Hypocreomycetidae</taxon>
        <taxon>Hypocreales</taxon>
        <taxon>Nectriaceae</taxon>
        <taxon>Fusarium</taxon>
        <taxon>Fusarium solani species complex</taxon>
    </lineage>
</organism>
<proteinExistence type="predicted"/>